<evidence type="ECO:0000256" key="1">
    <source>
        <dbReference type="ARBA" id="ARBA00023015"/>
    </source>
</evidence>
<dbReference type="InterPro" id="IPR037923">
    <property type="entry name" value="HTH-like"/>
</dbReference>
<feature type="domain" description="HTH araC/xylS-type" evidence="4">
    <location>
        <begin position="187"/>
        <end position="285"/>
    </location>
</feature>
<dbReference type="SMART" id="SM00342">
    <property type="entry name" value="HTH_ARAC"/>
    <property type="match status" value="1"/>
</dbReference>
<dbReference type="InterPro" id="IPR003313">
    <property type="entry name" value="AraC-bd"/>
</dbReference>
<dbReference type="Gene3D" id="2.60.120.10">
    <property type="entry name" value="Jelly Rolls"/>
    <property type="match status" value="1"/>
</dbReference>
<dbReference type="RefSeq" id="WP_129440122.1">
    <property type="nucleotide sequence ID" value="NZ_CP035492.1"/>
</dbReference>
<organism evidence="5 6">
    <name type="scientific">Paenibacillus protaetiae</name>
    <dbReference type="NCBI Taxonomy" id="2509456"/>
    <lineage>
        <taxon>Bacteria</taxon>
        <taxon>Bacillati</taxon>
        <taxon>Bacillota</taxon>
        <taxon>Bacilli</taxon>
        <taxon>Bacillales</taxon>
        <taxon>Paenibacillaceae</taxon>
        <taxon>Paenibacillus</taxon>
    </lineage>
</organism>
<name>A0A4P6EUX8_9BACL</name>
<keyword evidence="2" id="KW-0238">DNA-binding</keyword>
<dbReference type="InterPro" id="IPR018060">
    <property type="entry name" value="HTH_AraC"/>
</dbReference>
<dbReference type="PANTHER" id="PTHR43280">
    <property type="entry name" value="ARAC-FAMILY TRANSCRIPTIONAL REGULATOR"/>
    <property type="match status" value="1"/>
</dbReference>
<keyword evidence="1" id="KW-0805">Transcription regulation</keyword>
<proteinExistence type="predicted"/>
<dbReference type="Gene3D" id="1.10.10.60">
    <property type="entry name" value="Homeodomain-like"/>
    <property type="match status" value="2"/>
</dbReference>
<dbReference type="PANTHER" id="PTHR43280:SF28">
    <property type="entry name" value="HTH-TYPE TRANSCRIPTIONAL ACTIVATOR RHAS"/>
    <property type="match status" value="1"/>
</dbReference>
<evidence type="ECO:0000313" key="5">
    <source>
        <dbReference type="EMBL" id="QAY66486.1"/>
    </source>
</evidence>
<dbReference type="Proteomes" id="UP000293568">
    <property type="component" value="Chromosome"/>
</dbReference>
<accession>A0A4P6EUX8</accession>
<keyword evidence="3" id="KW-0804">Transcription</keyword>
<dbReference type="GO" id="GO:0043565">
    <property type="term" value="F:sequence-specific DNA binding"/>
    <property type="evidence" value="ECO:0007669"/>
    <property type="project" value="InterPro"/>
</dbReference>
<keyword evidence="6" id="KW-1185">Reference proteome</keyword>
<evidence type="ECO:0000256" key="2">
    <source>
        <dbReference type="ARBA" id="ARBA00023125"/>
    </source>
</evidence>
<dbReference type="SUPFAM" id="SSF46689">
    <property type="entry name" value="Homeodomain-like"/>
    <property type="match status" value="2"/>
</dbReference>
<dbReference type="OrthoDB" id="9791615at2"/>
<dbReference type="Pfam" id="PF02311">
    <property type="entry name" value="AraC_binding"/>
    <property type="match status" value="1"/>
</dbReference>
<reference evidence="5 6" key="1">
    <citation type="submission" date="2019-01" db="EMBL/GenBank/DDBJ databases">
        <title>Genome sequencing of strain FW100M-2.</title>
        <authorList>
            <person name="Heo J."/>
            <person name="Kim S.-J."/>
            <person name="Kim J.-S."/>
            <person name="Hong S.-B."/>
            <person name="Kwon S.-W."/>
        </authorList>
    </citation>
    <scope>NUCLEOTIDE SEQUENCE [LARGE SCALE GENOMIC DNA]</scope>
    <source>
        <strain evidence="5 6">FW100M-2</strain>
    </source>
</reference>
<gene>
    <name evidence="5" type="ORF">ET464_08750</name>
</gene>
<dbReference type="InterPro" id="IPR014710">
    <property type="entry name" value="RmlC-like_jellyroll"/>
</dbReference>
<sequence>MDEALREPMDMPEPRFPVKVHRCRHEGKGKVLFPHHWHEHLEFLYFVTGEASLELGSATLRAKEGDLIVVNSNELHAGISHSDHLFYYALIADISLLQSHTLDAAEMKFITPIAQNRLLFGNRITNDETRLSMLTIIQELENRSFGYELAIKSELYRLLALLLRGFVATVLTPDEYDQRMKNVQRFAPIFEYIDKQYQEPITVDQLAGMAGLSRFHFSRLFKELSGKTVTEFVNETRISKADQLLRSSPLTVSEIAVATGFNDIYYFSRLFKKHKKIAPSAVRKH</sequence>
<protein>
    <submittedName>
        <fullName evidence="5">AraC family transcriptional regulator</fullName>
    </submittedName>
</protein>
<dbReference type="SUPFAM" id="SSF51215">
    <property type="entry name" value="Regulatory protein AraC"/>
    <property type="match status" value="1"/>
</dbReference>
<dbReference type="GO" id="GO:0003700">
    <property type="term" value="F:DNA-binding transcription factor activity"/>
    <property type="evidence" value="ECO:0007669"/>
    <property type="project" value="InterPro"/>
</dbReference>
<dbReference type="InterPro" id="IPR009057">
    <property type="entry name" value="Homeodomain-like_sf"/>
</dbReference>
<dbReference type="Pfam" id="PF12833">
    <property type="entry name" value="HTH_18"/>
    <property type="match status" value="1"/>
</dbReference>
<dbReference type="PROSITE" id="PS01124">
    <property type="entry name" value="HTH_ARAC_FAMILY_2"/>
    <property type="match status" value="1"/>
</dbReference>
<evidence type="ECO:0000256" key="3">
    <source>
        <dbReference type="ARBA" id="ARBA00023163"/>
    </source>
</evidence>
<dbReference type="AlphaFoldDB" id="A0A4P6EUX8"/>
<evidence type="ECO:0000259" key="4">
    <source>
        <dbReference type="PROSITE" id="PS01124"/>
    </source>
</evidence>
<dbReference type="EMBL" id="CP035492">
    <property type="protein sequence ID" value="QAY66486.1"/>
    <property type="molecule type" value="Genomic_DNA"/>
</dbReference>
<evidence type="ECO:0000313" key="6">
    <source>
        <dbReference type="Proteomes" id="UP000293568"/>
    </source>
</evidence>
<dbReference type="KEGG" id="pprt:ET464_08750"/>